<name>A0A062UDR1_9PROT</name>
<accession>A0A062UDR1</accession>
<keyword evidence="1" id="KW-0472">Membrane</keyword>
<dbReference type="InterPro" id="IPR025597">
    <property type="entry name" value="DUF4345"/>
</dbReference>
<feature type="transmembrane region" description="Helical" evidence="1">
    <location>
        <begin position="100"/>
        <end position="122"/>
    </location>
</feature>
<organism evidence="2 3">
    <name type="scientific">Hyphomonas chukchiensis</name>
    <dbReference type="NCBI Taxonomy" id="1280947"/>
    <lineage>
        <taxon>Bacteria</taxon>
        <taxon>Pseudomonadati</taxon>
        <taxon>Pseudomonadota</taxon>
        <taxon>Alphaproteobacteria</taxon>
        <taxon>Hyphomonadales</taxon>
        <taxon>Hyphomonadaceae</taxon>
        <taxon>Hyphomonas</taxon>
    </lineage>
</organism>
<keyword evidence="1" id="KW-1133">Transmembrane helix</keyword>
<feature type="transmembrane region" description="Helical" evidence="1">
    <location>
        <begin position="24"/>
        <end position="49"/>
    </location>
</feature>
<sequence>MAGNACIARLGRFRLSMRESRPNLFAMMIRLFLAAMAVSFAGFGLWSLVDPIGMTSSLGVDVSGPNGAYEMRGVYGGVSLGAAGLMAAGTVQQSLLRPALWFLVTYLGGYIFARAAALLLGPAPTPDFYLFIAFESLGLILAAVSLRVNAGR</sequence>
<keyword evidence="1" id="KW-0812">Transmembrane</keyword>
<evidence type="ECO:0008006" key="4">
    <source>
        <dbReference type="Google" id="ProtNLM"/>
    </source>
</evidence>
<dbReference type="Proteomes" id="UP000027190">
    <property type="component" value="Unassembled WGS sequence"/>
</dbReference>
<feature type="transmembrane region" description="Helical" evidence="1">
    <location>
        <begin position="69"/>
        <end position="88"/>
    </location>
</feature>
<evidence type="ECO:0000256" key="1">
    <source>
        <dbReference type="SAM" id="Phobius"/>
    </source>
</evidence>
<dbReference type="EMBL" id="AWFG01000045">
    <property type="protein sequence ID" value="KCZ56472.1"/>
    <property type="molecule type" value="Genomic_DNA"/>
</dbReference>
<proteinExistence type="predicted"/>
<comment type="caution">
    <text evidence="2">The sequence shown here is derived from an EMBL/GenBank/DDBJ whole genome shotgun (WGS) entry which is preliminary data.</text>
</comment>
<dbReference type="Pfam" id="PF14248">
    <property type="entry name" value="DUF4345"/>
    <property type="match status" value="1"/>
</dbReference>
<gene>
    <name evidence="2" type="ORF">HY30_18560</name>
</gene>
<evidence type="ECO:0000313" key="2">
    <source>
        <dbReference type="EMBL" id="KCZ56472.1"/>
    </source>
</evidence>
<reference evidence="2 3" key="1">
    <citation type="journal article" date="2014" name="Antonie Van Leeuwenhoek">
        <title>Hyphomonas beringensis sp. nov. and Hyphomonas chukchiensis sp. nov., isolated from surface seawater of the Bering Sea and Chukchi Sea.</title>
        <authorList>
            <person name="Li C."/>
            <person name="Lai Q."/>
            <person name="Li G."/>
            <person name="Dong C."/>
            <person name="Wang J."/>
            <person name="Liao Y."/>
            <person name="Shao Z."/>
        </authorList>
    </citation>
    <scope>NUCLEOTIDE SEQUENCE [LARGE SCALE GENOMIC DNA]</scope>
    <source>
        <strain evidence="2 3">BH-BN04-4</strain>
    </source>
</reference>
<dbReference type="PATRIC" id="fig|1280947.3.peg.2772"/>
<dbReference type="STRING" id="1280947.HY30_18560"/>
<evidence type="ECO:0000313" key="3">
    <source>
        <dbReference type="Proteomes" id="UP000027190"/>
    </source>
</evidence>
<feature type="transmembrane region" description="Helical" evidence="1">
    <location>
        <begin position="128"/>
        <end position="148"/>
    </location>
</feature>
<keyword evidence="3" id="KW-1185">Reference proteome</keyword>
<protein>
    <recommendedName>
        <fullName evidence="4">DUF4345 domain-containing protein</fullName>
    </recommendedName>
</protein>
<dbReference type="AlphaFoldDB" id="A0A062UDR1"/>